<proteinExistence type="predicted"/>
<feature type="transmembrane region" description="Helical" evidence="7">
    <location>
        <begin position="468"/>
        <end position="501"/>
    </location>
</feature>
<evidence type="ECO:0000256" key="7">
    <source>
        <dbReference type="SAM" id="Phobius"/>
    </source>
</evidence>
<dbReference type="Gene3D" id="3.30.70.1450">
    <property type="entry name" value="Regulator of K+ conductance, C-terminal domain"/>
    <property type="match status" value="2"/>
</dbReference>
<feature type="transmembrane region" description="Helical" evidence="7">
    <location>
        <begin position="513"/>
        <end position="532"/>
    </location>
</feature>
<dbReference type="RefSeq" id="WP_079540665.1">
    <property type="nucleotide sequence ID" value="NZ_FKLO01000049.1"/>
</dbReference>
<dbReference type="PANTHER" id="PTHR43652">
    <property type="entry name" value="BASIC AMINO ACID ANTIPORTER YFCC-RELATED"/>
    <property type="match status" value="1"/>
</dbReference>
<evidence type="ECO:0000256" key="6">
    <source>
        <dbReference type="ARBA" id="ARBA00023136"/>
    </source>
</evidence>
<evidence type="ECO:0000256" key="1">
    <source>
        <dbReference type="ARBA" id="ARBA00004141"/>
    </source>
</evidence>
<dbReference type="Pfam" id="PF02080">
    <property type="entry name" value="TrkA_C"/>
    <property type="match status" value="2"/>
</dbReference>
<comment type="subcellular location">
    <subcellularLocation>
        <location evidence="1">Membrane</location>
        <topology evidence="1">Multi-pass membrane protein</topology>
    </subcellularLocation>
</comment>
<feature type="transmembrane region" description="Helical" evidence="7">
    <location>
        <begin position="92"/>
        <end position="115"/>
    </location>
</feature>
<dbReference type="InterPro" id="IPR006037">
    <property type="entry name" value="RCK_C"/>
</dbReference>
<dbReference type="EMBL" id="FKLO01000049">
    <property type="protein sequence ID" value="SAM65272.1"/>
    <property type="molecule type" value="Genomic_DNA"/>
</dbReference>
<dbReference type="InterPro" id="IPR051679">
    <property type="entry name" value="DASS-Related_Transporters"/>
</dbReference>
<keyword evidence="3 7" id="KW-0812">Transmembrane</keyword>
<dbReference type="InterPro" id="IPR036721">
    <property type="entry name" value="RCK_C_sf"/>
</dbReference>
<evidence type="ECO:0000313" key="10">
    <source>
        <dbReference type="Proteomes" id="UP000190837"/>
    </source>
</evidence>
<name>A0A1C3H4W2_9GAMM</name>
<dbReference type="Proteomes" id="UP000190837">
    <property type="component" value="Unassembled WGS sequence"/>
</dbReference>
<dbReference type="AlphaFoldDB" id="A0A1C3H4W2"/>
<organism evidence="9 10">
    <name type="scientific">Cardiobacterium hominis</name>
    <dbReference type="NCBI Taxonomy" id="2718"/>
    <lineage>
        <taxon>Bacteria</taxon>
        <taxon>Pseudomonadati</taxon>
        <taxon>Pseudomonadota</taxon>
        <taxon>Gammaproteobacteria</taxon>
        <taxon>Cardiobacteriales</taxon>
        <taxon>Cardiobacteriaceae</taxon>
        <taxon>Cardiobacterium</taxon>
    </lineage>
</organism>
<accession>A0A1C3H4W2</accession>
<feature type="transmembrane region" description="Helical" evidence="7">
    <location>
        <begin position="553"/>
        <end position="572"/>
    </location>
</feature>
<dbReference type="GO" id="GO:0006813">
    <property type="term" value="P:potassium ion transport"/>
    <property type="evidence" value="ECO:0007669"/>
    <property type="project" value="InterPro"/>
</dbReference>
<dbReference type="InterPro" id="IPR004680">
    <property type="entry name" value="Cit_transptr-like_dom"/>
</dbReference>
<dbReference type="SUPFAM" id="SSF116726">
    <property type="entry name" value="TrkA C-terminal domain-like"/>
    <property type="match status" value="2"/>
</dbReference>
<feature type="domain" description="RCK C-terminal" evidence="8">
    <location>
        <begin position="281"/>
        <end position="366"/>
    </location>
</feature>
<evidence type="ECO:0000259" key="8">
    <source>
        <dbReference type="PROSITE" id="PS51202"/>
    </source>
</evidence>
<protein>
    <submittedName>
        <fullName evidence="9">Sulfate permease, Trk-type</fullName>
    </submittedName>
</protein>
<keyword evidence="6 7" id="KW-0472">Membrane</keyword>
<feature type="domain" description="RCK C-terminal" evidence="8">
    <location>
        <begin position="194"/>
        <end position="278"/>
    </location>
</feature>
<feature type="transmembrane region" description="Helical" evidence="7">
    <location>
        <begin position="29"/>
        <end position="46"/>
    </location>
</feature>
<dbReference type="GO" id="GO:0008324">
    <property type="term" value="F:monoatomic cation transmembrane transporter activity"/>
    <property type="evidence" value="ECO:0007669"/>
    <property type="project" value="InterPro"/>
</dbReference>
<feature type="transmembrane region" description="Helical" evidence="7">
    <location>
        <begin position="429"/>
        <end position="447"/>
    </location>
</feature>
<gene>
    <name evidence="9" type="ORF">CHUV0807_1331</name>
</gene>
<evidence type="ECO:0000256" key="3">
    <source>
        <dbReference type="ARBA" id="ARBA00022692"/>
    </source>
</evidence>
<dbReference type="PANTHER" id="PTHR43652:SF2">
    <property type="entry name" value="BASIC AMINO ACID ANTIPORTER YFCC-RELATED"/>
    <property type="match status" value="1"/>
</dbReference>
<sequence>MDWIVLLPLPLLLLTLASGRVAPAVAFFTVAAAFMLGGIVSTEAFLTSFSNPALATLVVLLLVSAVIERSPLLHRLSNKILVGDEKHAFIRLTGISTLLSAFMNNTAVVSTFLVTLTRQQKIPPSRLLIPLSYASILGGITTLIGTSTNLVVNSFVESAGLPPLRMFQFSAVGIPVALVCLVVLYWRMRVLPANSNSSQDIKNTYFLTVEVLAEADIAGKSVAESGLKRLDDLYLVEIQRDNYLISPVRPEVRIRPGDQLVFSGSIEHIGGLQAFRGLKILGEHASDLLASNLVEAVIAHESDLVYKTLQEIDFRGRFNAGVVGIRRGNKRLTGRLGHTILHVGDSLILAVGSHFAVQADLEKHFHILSTSYTPPRLTNRQGNRAIAGFILAVLLETLNLLPLLHGLLLLLGVYLLAGYTSIGELRRRIPFELIAIIGSAIAIAKGMDNTGAAQLIGTFMQHVFHDKSAFIAFAGIYFMTLITTEIITNNAAAALAIPIALSTAQALNADPLPFVMAVAYGASACFILPFGYQTHLMVYTPGRYTLRDYLRTGVPVSLTYSALVLLLTPLVFPF</sequence>
<keyword evidence="4" id="KW-0677">Repeat</keyword>
<evidence type="ECO:0000256" key="4">
    <source>
        <dbReference type="ARBA" id="ARBA00022737"/>
    </source>
</evidence>
<reference evidence="10" key="1">
    <citation type="submission" date="2016-04" db="EMBL/GenBank/DDBJ databases">
        <authorList>
            <person name="Tagini F."/>
        </authorList>
    </citation>
    <scope>NUCLEOTIDE SEQUENCE [LARGE SCALE GENOMIC DNA]</scope>
    <source>
        <strain evidence="10">CHUV0807</strain>
    </source>
</reference>
<feature type="transmembrane region" description="Helical" evidence="7">
    <location>
        <begin position="127"/>
        <end position="146"/>
    </location>
</feature>
<feature type="transmembrane region" description="Helical" evidence="7">
    <location>
        <begin position="386"/>
        <end position="417"/>
    </location>
</feature>
<dbReference type="Pfam" id="PF03600">
    <property type="entry name" value="CitMHS"/>
    <property type="match status" value="1"/>
</dbReference>
<keyword evidence="2" id="KW-0813">Transport</keyword>
<keyword evidence="5 7" id="KW-1133">Transmembrane helix</keyword>
<feature type="transmembrane region" description="Helical" evidence="7">
    <location>
        <begin position="166"/>
        <end position="186"/>
    </location>
</feature>
<dbReference type="GO" id="GO:0005886">
    <property type="term" value="C:plasma membrane"/>
    <property type="evidence" value="ECO:0007669"/>
    <property type="project" value="TreeGrafter"/>
</dbReference>
<feature type="transmembrane region" description="Helical" evidence="7">
    <location>
        <begin position="53"/>
        <end position="72"/>
    </location>
</feature>
<evidence type="ECO:0000256" key="5">
    <source>
        <dbReference type="ARBA" id="ARBA00022989"/>
    </source>
</evidence>
<dbReference type="PROSITE" id="PS51202">
    <property type="entry name" value="RCK_C"/>
    <property type="match status" value="2"/>
</dbReference>
<evidence type="ECO:0000313" key="9">
    <source>
        <dbReference type="EMBL" id="SAM65272.1"/>
    </source>
</evidence>
<evidence type="ECO:0000256" key="2">
    <source>
        <dbReference type="ARBA" id="ARBA00022448"/>
    </source>
</evidence>